<evidence type="ECO:0000313" key="1">
    <source>
        <dbReference type="EMBL" id="GAA0971522.1"/>
    </source>
</evidence>
<gene>
    <name evidence="1" type="ORF">GCM10009550_79630</name>
</gene>
<proteinExistence type="predicted"/>
<evidence type="ECO:0000313" key="2">
    <source>
        <dbReference type="Proteomes" id="UP001500665"/>
    </source>
</evidence>
<comment type="caution">
    <text evidence="1">The sequence shown here is derived from an EMBL/GenBank/DDBJ whole genome shotgun (WGS) entry which is preliminary data.</text>
</comment>
<accession>A0ABN1S3B0</accession>
<reference evidence="1 2" key="1">
    <citation type="journal article" date="2019" name="Int. J. Syst. Evol. Microbiol.">
        <title>The Global Catalogue of Microorganisms (GCM) 10K type strain sequencing project: providing services to taxonomists for standard genome sequencing and annotation.</title>
        <authorList>
            <consortium name="The Broad Institute Genomics Platform"/>
            <consortium name="The Broad Institute Genome Sequencing Center for Infectious Disease"/>
            <person name="Wu L."/>
            <person name="Ma J."/>
        </authorList>
    </citation>
    <scope>NUCLEOTIDE SEQUENCE [LARGE SCALE GENOMIC DNA]</scope>
    <source>
        <strain evidence="1 2">JCM 10696</strain>
    </source>
</reference>
<dbReference type="RefSeq" id="WP_344248249.1">
    <property type="nucleotide sequence ID" value="NZ_BAAAHH010000104.1"/>
</dbReference>
<dbReference type="Proteomes" id="UP001500665">
    <property type="component" value="Unassembled WGS sequence"/>
</dbReference>
<keyword evidence="2" id="KW-1185">Reference proteome</keyword>
<dbReference type="EMBL" id="BAAAHH010000104">
    <property type="protein sequence ID" value="GAA0971522.1"/>
    <property type="molecule type" value="Genomic_DNA"/>
</dbReference>
<sequence length="95" mass="10310">MKQQATDDERALLALISRSPEPVAMSSLFPELNPAGDIREGHPEHDAWVERQIAWYGVTVSLHEKGLVEVVHPADGSRPDLVVVSDAGNRTLAGT</sequence>
<name>A0ABN1S3B0_9ACTN</name>
<organism evidence="1 2">
    <name type="scientific">Actinocorallia libanotica</name>
    <dbReference type="NCBI Taxonomy" id="46162"/>
    <lineage>
        <taxon>Bacteria</taxon>
        <taxon>Bacillati</taxon>
        <taxon>Actinomycetota</taxon>
        <taxon>Actinomycetes</taxon>
        <taxon>Streptosporangiales</taxon>
        <taxon>Thermomonosporaceae</taxon>
        <taxon>Actinocorallia</taxon>
    </lineage>
</organism>
<protein>
    <submittedName>
        <fullName evidence="1">Uncharacterized protein</fullName>
    </submittedName>
</protein>